<comment type="caution">
    <text evidence="2">The sequence shown here is derived from an EMBL/GenBank/DDBJ whole genome shotgun (WGS) entry which is preliminary data.</text>
</comment>
<sequence>MSVSLTAASIIVIRGYISVGPKVSPEEAGIVNVSLRCLEPSSNDVHHGCLLTERIFFPLNGPFAASSVPGTLVLYWFHLELVPQPGELKAPAGSPGRACVCRLVLVTSEMHDDIVLQRGRRCLFHRCGCTLQAGGKAAADSFMDPCEGSLQTEWSRGEKLQYLDYQAPELYSCLVSVHQQGCLRNIEEEEDLWRCSGGEDNPEEEEEEEEEEQQEGGVIILSTSHERLLHNVLSHSRGNRLNMQRNDIRTCHIPSPPRPPVPLAPPPRHITQPHLSTEEFPEAREGVVGKMSDKVQLEFTECRAALRERAAGCSLRPDEEDEEDAPVLRGAAPGESV</sequence>
<evidence type="ECO:0000313" key="3">
    <source>
        <dbReference type="Proteomes" id="UP001153269"/>
    </source>
</evidence>
<protein>
    <submittedName>
        <fullName evidence="2">Uncharacterized protein</fullName>
    </submittedName>
</protein>
<gene>
    <name evidence="2" type="ORF">PLEPLA_LOCUS35604</name>
</gene>
<proteinExistence type="predicted"/>
<feature type="compositionally biased region" description="Acidic residues" evidence="1">
    <location>
        <begin position="200"/>
        <end position="214"/>
    </location>
</feature>
<keyword evidence="3" id="KW-1185">Reference proteome</keyword>
<dbReference type="Proteomes" id="UP001153269">
    <property type="component" value="Unassembled WGS sequence"/>
</dbReference>
<dbReference type="EMBL" id="CADEAL010003959">
    <property type="protein sequence ID" value="CAB1447937.1"/>
    <property type="molecule type" value="Genomic_DNA"/>
</dbReference>
<name>A0A9N7Z3W3_PLEPL</name>
<reference evidence="2" key="1">
    <citation type="submission" date="2020-03" db="EMBL/GenBank/DDBJ databases">
        <authorList>
            <person name="Weist P."/>
        </authorList>
    </citation>
    <scope>NUCLEOTIDE SEQUENCE</scope>
</reference>
<evidence type="ECO:0000256" key="1">
    <source>
        <dbReference type="SAM" id="MobiDB-lite"/>
    </source>
</evidence>
<organism evidence="2 3">
    <name type="scientific">Pleuronectes platessa</name>
    <name type="common">European plaice</name>
    <dbReference type="NCBI Taxonomy" id="8262"/>
    <lineage>
        <taxon>Eukaryota</taxon>
        <taxon>Metazoa</taxon>
        <taxon>Chordata</taxon>
        <taxon>Craniata</taxon>
        <taxon>Vertebrata</taxon>
        <taxon>Euteleostomi</taxon>
        <taxon>Actinopterygii</taxon>
        <taxon>Neopterygii</taxon>
        <taxon>Teleostei</taxon>
        <taxon>Neoteleostei</taxon>
        <taxon>Acanthomorphata</taxon>
        <taxon>Carangaria</taxon>
        <taxon>Pleuronectiformes</taxon>
        <taxon>Pleuronectoidei</taxon>
        <taxon>Pleuronectidae</taxon>
        <taxon>Pleuronectes</taxon>
    </lineage>
</organism>
<feature type="region of interest" description="Disordered" evidence="1">
    <location>
        <begin position="309"/>
        <end position="337"/>
    </location>
</feature>
<feature type="region of interest" description="Disordered" evidence="1">
    <location>
        <begin position="193"/>
        <end position="216"/>
    </location>
</feature>
<evidence type="ECO:0000313" key="2">
    <source>
        <dbReference type="EMBL" id="CAB1447937.1"/>
    </source>
</evidence>
<accession>A0A9N7Z3W3</accession>
<dbReference type="AlphaFoldDB" id="A0A9N7Z3W3"/>